<evidence type="ECO:0000256" key="6">
    <source>
        <dbReference type="ARBA" id="ARBA00022801"/>
    </source>
</evidence>
<keyword evidence="10" id="KW-1133">Transmembrane helix</keyword>
<keyword evidence="10" id="KW-0812">Transmembrane</keyword>
<feature type="compositionally biased region" description="Basic and acidic residues" evidence="9">
    <location>
        <begin position="135"/>
        <end position="160"/>
    </location>
</feature>
<keyword evidence="7" id="KW-0862">Zinc</keyword>
<evidence type="ECO:0000313" key="13">
    <source>
        <dbReference type="EMBL" id="KAJ3653842.1"/>
    </source>
</evidence>
<comment type="similarity">
    <text evidence="3">Belongs to the peptidase M13 family.</text>
</comment>
<dbReference type="PANTHER" id="PTHR11733:SF229">
    <property type="entry name" value="NEPRILYSIN-2-LIKE PROTEIN"/>
    <property type="match status" value="1"/>
</dbReference>
<dbReference type="InterPro" id="IPR008753">
    <property type="entry name" value="Peptidase_M13_N"/>
</dbReference>
<evidence type="ECO:0000256" key="5">
    <source>
        <dbReference type="ARBA" id="ARBA00022723"/>
    </source>
</evidence>
<evidence type="ECO:0000259" key="11">
    <source>
        <dbReference type="Pfam" id="PF01431"/>
    </source>
</evidence>
<keyword evidence="6" id="KW-0378">Hydrolase</keyword>
<evidence type="ECO:0000256" key="1">
    <source>
        <dbReference type="ARBA" id="ARBA00001947"/>
    </source>
</evidence>
<comment type="cofactor">
    <cofactor evidence="1">
        <name>Zn(2+)</name>
        <dbReference type="ChEBI" id="CHEBI:29105"/>
    </cofactor>
</comment>
<dbReference type="GO" id="GO:0004222">
    <property type="term" value="F:metalloendopeptidase activity"/>
    <property type="evidence" value="ECO:0007669"/>
    <property type="project" value="InterPro"/>
</dbReference>
<feature type="compositionally biased region" description="Acidic residues" evidence="9">
    <location>
        <begin position="179"/>
        <end position="188"/>
    </location>
</feature>
<keyword evidence="8" id="KW-0482">Metalloprotease</keyword>
<dbReference type="InterPro" id="IPR024079">
    <property type="entry name" value="MetalloPept_cat_dom_sf"/>
</dbReference>
<evidence type="ECO:0000256" key="3">
    <source>
        <dbReference type="ARBA" id="ARBA00007357"/>
    </source>
</evidence>
<dbReference type="PROSITE" id="PS51885">
    <property type="entry name" value="NEPRILYSIN"/>
    <property type="match status" value="1"/>
</dbReference>
<dbReference type="AlphaFoldDB" id="A0AA38MEV6"/>
<name>A0AA38MEV6_9CUCU</name>
<dbReference type="SUPFAM" id="SSF55486">
    <property type="entry name" value="Metalloproteases ('zincins'), catalytic domain"/>
    <property type="match status" value="1"/>
</dbReference>
<dbReference type="InterPro" id="IPR018497">
    <property type="entry name" value="Peptidase_M13_C"/>
</dbReference>
<proteinExistence type="inferred from homology"/>
<feature type="transmembrane region" description="Helical" evidence="10">
    <location>
        <begin position="25"/>
        <end position="46"/>
    </location>
</feature>
<evidence type="ECO:0000256" key="10">
    <source>
        <dbReference type="SAM" id="Phobius"/>
    </source>
</evidence>
<dbReference type="PANTHER" id="PTHR11733">
    <property type="entry name" value="ZINC METALLOPROTEASE FAMILY M13 NEPRILYSIN-RELATED"/>
    <property type="match status" value="1"/>
</dbReference>
<dbReference type="Pfam" id="PF01431">
    <property type="entry name" value="Peptidase_M13"/>
    <property type="match status" value="1"/>
</dbReference>
<keyword evidence="5" id="KW-0479">Metal-binding</keyword>
<evidence type="ECO:0000256" key="7">
    <source>
        <dbReference type="ARBA" id="ARBA00022833"/>
    </source>
</evidence>
<dbReference type="GO" id="GO:0046872">
    <property type="term" value="F:metal ion binding"/>
    <property type="evidence" value="ECO:0007669"/>
    <property type="project" value="UniProtKB-KW"/>
</dbReference>
<evidence type="ECO:0000256" key="9">
    <source>
        <dbReference type="SAM" id="MobiDB-lite"/>
    </source>
</evidence>
<accession>A0AA38MEV6</accession>
<dbReference type="Pfam" id="PF05649">
    <property type="entry name" value="Peptidase_M13_N"/>
    <property type="match status" value="1"/>
</dbReference>
<dbReference type="InterPro" id="IPR042089">
    <property type="entry name" value="Peptidase_M13_dom_2"/>
</dbReference>
<feature type="region of interest" description="Disordered" evidence="9">
    <location>
        <begin position="252"/>
        <end position="300"/>
    </location>
</feature>
<comment type="subcellular location">
    <subcellularLocation>
        <location evidence="2">Cell membrane</location>
        <topology evidence="2">Single-pass type II membrane protein</topology>
    </subcellularLocation>
</comment>
<feature type="compositionally biased region" description="Basic and acidic residues" evidence="9">
    <location>
        <begin position="98"/>
        <end position="113"/>
    </location>
</feature>
<dbReference type="Proteomes" id="UP001168821">
    <property type="component" value="Unassembled WGS sequence"/>
</dbReference>
<evidence type="ECO:0000256" key="2">
    <source>
        <dbReference type="ARBA" id="ARBA00004401"/>
    </source>
</evidence>
<dbReference type="GO" id="GO:0016485">
    <property type="term" value="P:protein processing"/>
    <property type="evidence" value="ECO:0007669"/>
    <property type="project" value="TreeGrafter"/>
</dbReference>
<evidence type="ECO:0000256" key="8">
    <source>
        <dbReference type="ARBA" id="ARBA00023049"/>
    </source>
</evidence>
<feature type="region of interest" description="Disordered" evidence="9">
    <location>
        <begin position="49"/>
        <end position="197"/>
    </location>
</feature>
<dbReference type="Gene3D" id="1.10.1380.10">
    <property type="entry name" value="Neutral endopeptidase , domain2"/>
    <property type="match status" value="1"/>
</dbReference>
<sequence length="1064" mass="120523">MTKGSYAVGEDAPSPQRKDTSYRSFICALLIFLCICLIVLLASINWGGRKAKPESNHGGESSAHRGDHVVEDNGRNEARRNQTHEKIRVYEETTTQKIVKEAEATRRFEEDKTTQGSRDVFPKKDIEEVTEPESEEKVDATTQSERHTSSSRKVDEEKGSTTEANQGRIEYAKLTTTGDIDEGSEEPEVSSTTGQATEAISTTVDSHFEQQNEHDDSFKSVINATTTDEAQQETTTEESTLFAKIKLLITSTTESDESTTEQEQQNEDHDVSTSEAEEPTTQTQVSVMESDPEDLTEATEIPETLSLVLTTTPRANASQPSTSTTTTEIFVMESDPDDFTEPIVVKTETFTSSPLLRSFNPVCQTPTCKAASSRMLSMMNHSAEPCEDFYEFACGRSYHPEEESSQELNLLEEQLSKVNDSSAKFVLDFNQFYQSCLGYEDKYDYKSRMEKLEELLDEVGQFHFNESAEIDLTELVSSLVLRQSMPLFDVGIDVDKQTSNLILQLNLPHQSFLRAALEDWSELSLLKKLCLRKQESLVLEDQISLTDVYSSYEGCQGDYGPYVDSVGNVLRELKAFSSLSPNDSLKETTNTKMNIEFEVLDTLKDLLDSGAILKSFMNKKYEMRRIVDLQTHFGLLDWKRLFQTLSGHQIQDNTLVQVYFADYFRKLFNPNKVEKIRKSPKVLNNVFLAIHAYDLFVNTVLPKEKFKRPSFCMDVSKKLLPDVWTYFVQNTISTHQQTVDNNKLKKLFEELKLNFCKSLNGAKWIDENTKVAIVKKCNNLNLVTFTPLDSASLAKNYQELNVTDDYPTNLINLLENYKRMVYSTAGTPISANTIFSYFLDPLDVKPLTFYANPMIVVPLGLMRKTPTGLPDYMIKTRAGFAIARQLARHFDPTGMTYGITLTSTSKSSYTEFVETMKTIMDYSSPRIFNDKNISFALNGSLSINERIVDNTAFRIIYDSVNFAPDADLLPWISSDYAREKVFFIAIAQEMCKKTSMLDFMLQVFEERHLPAVLRVENIIGNSQQFVSKFGCGVGSGMDFSQKLQFPFLEVYEDDYEGGDDVYQG</sequence>
<keyword evidence="14" id="KW-1185">Reference proteome</keyword>
<feature type="domain" description="Peptidase M13 N-terminal" evidence="12">
    <location>
        <begin position="385"/>
        <end position="781"/>
    </location>
</feature>
<dbReference type="EMBL" id="JALNTZ010000004">
    <property type="protein sequence ID" value="KAJ3653842.1"/>
    <property type="molecule type" value="Genomic_DNA"/>
</dbReference>
<dbReference type="GO" id="GO:0005886">
    <property type="term" value="C:plasma membrane"/>
    <property type="evidence" value="ECO:0007669"/>
    <property type="project" value="UniProtKB-SubCell"/>
</dbReference>
<dbReference type="Gene3D" id="3.40.390.10">
    <property type="entry name" value="Collagenase (Catalytic Domain)"/>
    <property type="match status" value="1"/>
</dbReference>
<gene>
    <name evidence="13" type="ORF">Zmor_013074</name>
</gene>
<keyword evidence="10" id="KW-0472">Membrane</keyword>
<protein>
    <submittedName>
        <fullName evidence="13">Uncharacterized protein</fullName>
    </submittedName>
</protein>
<comment type="caution">
    <text evidence="13">The sequence shown here is derived from an EMBL/GenBank/DDBJ whole genome shotgun (WGS) entry which is preliminary data.</text>
</comment>
<feature type="compositionally biased region" description="Basic and acidic residues" evidence="9">
    <location>
        <begin position="51"/>
        <end position="91"/>
    </location>
</feature>
<keyword evidence="4" id="KW-0645">Protease</keyword>
<reference evidence="13" key="1">
    <citation type="journal article" date="2023" name="G3 (Bethesda)">
        <title>Whole genome assemblies of Zophobas morio and Tenebrio molitor.</title>
        <authorList>
            <person name="Kaur S."/>
            <person name="Stinson S.A."/>
            <person name="diCenzo G.C."/>
        </authorList>
    </citation>
    <scope>NUCLEOTIDE SEQUENCE</scope>
    <source>
        <strain evidence="13">QUZm001</strain>
    </source>
</reference>
<evidence type="ECO:0000259" key="12">
    <source>
        <dbReference type="Pfam" id="PF05649"/>
    </source>
</evidence>
<dbReference type="InterPro" id="IPR000718">
    <property type="entry name" value="Peptidase_M13"/>
</dbReference>
<evidence type="ECO:0000256" key="4">
    <source>
        <dbReference type="ARBA" id="ARBA00022670"/>
    </source>
</evidence>
<organism evidence="13 14">
    <name type="scientific">Zophobas morio</name>
    <dbReference type="NCBI Taxonomy" id="2755281"/>
    <lineage>
        <taxon>Eukaryota</taxon>
        <taxon>Metazoa</taxon>
        <taxon>Ecdysozoa</taxon>
        <taxon>Arthropoda</taxon>
        <taxon>Hexapoda</taxon>
        <taxon>Insecta</taxon>
        <taxon>Pterygota</taxon>
        <taxon>Neoptera</taxon>
        <taxon>Endopterygota</taxon>
        <taxon>Coleoptera</taxon>
        <taxon>Polyphaga</taxon>
        <taxon>Cucujiformia</taxon>
        <taxon>Tenebrionidae</taxon>
        <taxon>Zophobas</taxon>
    </lineage>
</organism>
<evidence type="ECO:0000313" key="14">
    <source>
        <dbReference type="Proteomes" id="UP001168821"/>
    </source>
</evidence>
<feature type="domain" description="Peptidase M13 C-terminal" evidence="11">
    <location>
        <begin position="869"/>
        <end position="1042"/>
    </location>
</feature>